<comment type="caution">
    <text evidence="3">The sequence shown here is derived from an EMBL/GenBank/DDBJ whole genome shotgun (WGS) entry which is preliminary data.</text>
</comment>
<dbReference type="AlphaFoldDB" id="A0A8J3C9A7"/>
<dbReference type="Pfam" id="PF01557">
    <property type="entry name" value="FAA_hydrolase"/>
    <property type="match status" value="1"/>
</dbReference>
<reference evidence="3" key="2">
    <citation type="submission" date="2020-09" db="EMBL/GenBank/DDBJ databases">
        <authorList>
            <person name="Sun Q."/>
            <person name="Zhou Y."/>
        </authorList>
    </citation>
    <scope>NUCLEOTIDE SEQUENCE</scope>
    <source>
        <strain evidence="3">CGMCC 4.5737</strain>
    </source>
</reference>
<name>A0A8J3C9A7_9PSEU</name>
<sequence>MRLVTFERGAGPVGFGAVVGDVVVDFADAARARTGAVPPRLASVDAYLRGLPASLEEAHQLLAGVVEADGRRVESVRLLPPVPRPAALLDCTLTPRHVANSTATLLRRSLPSGVGRVAGWVAKPVLGRRPRGVRYYKGNHNAMIGDHDTIGWPAYTAYLDIEPELAVVTGAVPCGATRAQAVERLAGYLIFNDASARDVQLPEMFFTGPASSKDFDDSNGLGPYLVTPDDVADPLALDVTVGISDRGTWVGTTADYAMHPIDAVVAIASRRSLAAGTVIGMGTIPDCCGLDRDEWLRPNDQITITFDGLGTLHQRVGTPTTPPGTRWQRRSDLAPAPRG</sequence>
<proteinExistence type="predicted"/>
<dbReference type="RefSeq" id="WP_189053695.1">
    <property type="nucleotide sequence ID" value="NZ_BMMK01000002.1"/>
</dbReference>
<dbReference type="EMBL" id="BMMK01000002">
    <property type="protein sequence ID" value="GGM38270.1"/>
    <property type="molecule type" value="Genomic_DNA"/>
</dbReference>
<evidence type="ECO:0000259" key="2">
    <source>
        <dbReference type="Pfam" id="PF01557"/>
    </source>
</evidence>
<dbReference type="Gene3D" id="3.90.850.10">
    <property type="entry name" value="Fumarylacetoacetase-like, C-terminal domain"/>
    <property type="match status" value="1"/>
</dbReference>
<dbReference type="InterPro" id="IPR011234">
    <property type="entry name" value="Fumarylacetoacetase-like_C"/>
</dbReference>
<dbReference type="InterPro" id="IPR036663">
    <property type="entry name" value="Fumarylacetoacetase_C_sf"/>
</dbReference>
<dbReference type="SUPFAM" id="SSF56529">
    <property type="entry name" value="FAH"/>
    <property type="match status" value="1"/>
</dbReference>
<gene>
    <name evidence="3" type="ORF">GCM10012275_06610</name>
</gene>
<dbReference type="Proteomes" id="UP000637578">
    <property type="component" value="Unassembled WGS sequence"/>
</dbReference>
<evidence type="ECO:0000313" key="4">
    <source>
        <dbReference type="Proteomes" id="UP000637578"/>
    </source>
</evidence>
<organism evidence="3 4">
    <name type="scientific">Longimycelium tulufanense</name>
    <dbReference type="NCBI Taxonomy" id="907463"/>
    <lineage>
        <taxon>Bacteria</taxon>
        <taxon>Bacillati</taxon>
        <taxon>Actinomycetota</taxon>
        <taxon>Actinomycetes</taxon>
        <taxon>Pseudonocardiales</taxon>
        <taxon>Pseudonocardiaceae</taxon>
        <taxon>Longimycelium</taxon>
    </lineage>
</organism>
<reference evidence="3" key="1">
    <citation type="journal article" date="2014" name="Int. J. Syst. Evol. Microbiol.">
        <title>Complete genome sequence of Corynebacterium casei LMG S-19264T (=DSM 44701T), isolated from a smear-ripened cheese.</title>
        <authorList>
            <consortium name="US DOE Joint Genome Institute (JGI-PGF)"/>
            <person name="Walter F."/>
            <person name="Albersmeier A."/>
            <person name="Kalinowski J."/>
            <person name="Ruckert C."/>
        </authorList>
    </citation>
    <scope>NUCLEOTIDE SEQUENCE</scope>
    <source>
        <strain evidence="3">CGMCC 4.5737</strain>
    </source>
</reference>
<dbReference type="PANTHER" id="PTHR43211">
    <property type="entry name" value="FUMARYLACETOACETATE HYDROLASE"/>
    <property type="match status" value="1"/>
</dbReference>
<evidence type="ECO:0000313" key="3">
    <source>
        <dbReference type="EMBL" id="GGM38270.1"/>
    </source>
</evidence>
<protein>
    <recommendedName>
        <fullName evidence="2">Fumarylacetoacetase-like C-terminal domain-containing protein</fullName>
    </recommendedName>
</protein>
<feature type="domain" description="Fumarylacetoacetase-like C-terminal" evidence="2">
    <location>
        <begin position="134"/>
        <end position="316"/>
    </location>
</feature>
<accession>A0A8J3C9A7</accession>
<dbReference type="GO" id="GO:0003824">
    <property type="term" value="F:catalytic activity"/>
    <property type="evidence" value="ECO:0007669"/>
    <property type="project" value="InterPro"/>
</dbReference>
<dbReference type="PANTHER" id="PTHR43211:SF1">
    <property type="entry name" value="BLL6422 PROTEIN"/>
    <property type="match status" value="1"/>
</dbReference>
<keyword evidence="4" id="KW-1185">Reference proteome</keyword>
<feature type="region of interest" description="Disordered" evidence="1">
    <location>
        <begin position="314"/>
        <end position="339"/>
    </location>
</feature>
<evidence type="ECO:0000256" key="1">
    <source>
        <dbReference type="SAM" id="MobiDB-lite"/>
    </source>
</evidence>